<dbReference type="EMBL" id="DTAN01000049">
    <property type="protein sequence ID" value="HGU64829.1"/>
    <property type="molecule type" value="Genomic_DNA"/>
</dbReference>
<dbReference type="Pfam" id="PF20268">
    <property type="entry name" value="SBDS_C"/>
    <property type="match status" value="1"/>
</dbReference>
<evidence type="ECO:0000259" key="3">
    <source>
        <dbReference type="Pfam" id="PF09377"/>
    </source>
</evidence>
<feature type="domain" description="Ribosome maturation protein SDO1/SBDS C-terminal" evidence="4">
    <location>
        <begin position="164"/>
        <end position="229"/>
    </location>
</feature>
<dbReference type="Gene3D" id="3.30.70.240">
    <property type="match status" value="1"/>
</dbReference>
<sequence>MPEKYVIARYVAKNHVFEILVDPDLALRVKEGREVNIDELVVSDFVYKDAKKGLKASPESLRSVFGTEDIRQIALEIVRKGEIQLTTEQRKKIIEDKKKQLINLIAKTAIDPKTKMPIPPTRIENALEQAKISIDPFKPVEQQVEEIVSKLSKYIPIKLAKAVLSLKIPPEHGSRIFKLLAKYGEVKKQNWMSDGSLVIEIEIPAGLQQEFIDKVNEFTSGSAYIKIVSIG</sequence>
<comment type="similarity">
    <text evidence="1">Belongs to the SDO1/SBDS family.</text>
</comment>
<dbReference type="Gene3D" id="1.10.10.900">
    <property type="entry name" value="SBDS protein C-terminal domain, subdomain 1"/>
    <property type="match status" value="1"/>
</dbReference>
<dbReference type="InterPro" id="IPR046928">
    <property type="entry name" value="SDO1/SBDS_C"/>
</dbReference>
<organism evidence="5">
    <name type="scientific">Staphylothermus marinus</name>
    <dbReference type="NCBI Taxonomy" id="2280"/>
    <lineage>
        <taxon>Archaea</taxon>
        <taxon>Thermoproteota</taxon>
        <taxon>Thermoprotei</taxon>
        <taxon>Desulfurococcales</taxon>
        <taxon>Desulfurococcaceae</taxon>
        <taxon>Staphylothermus</taxon>
    </lineage>
</organism>
<feature type="domain" description="Ribosome maturation protein SDO1/SBDS N-terminal" evidence="2">
    <location>
        <begin position="5"/>
        <end position="91"/>
    </location>
</feature>
<dbReference type="EMBL" id="DTBJ01000013">
    <property type="protein sequence ID" value="HGM58215.1"/>
    <property type="molecule type" value="Genomic_DNA"/>
</dbReference>
<dbReference type="InterPro" id="IPR035647">
    <property type="entry name" value="EFG_III/V"/>
</dbReference>
<dbReference type="Gene3D" id="3.30.1250.10">
    <property type="entry name" value="Ribosome maturation protein SBDS, N-terminal domain"/>
    <property type="match status" value="1"/>
</dbReference>
<dbReference type="GO" id="GO:0042256">
    <property type="term" value="P:cytosolic ribosome assembly"/>
    <property type="evidence" value="ECO:0007669"/>
    <property type="project" value="InterPro"/>
</dbReference>
<dbReference type="SUPFAM" id="SSF54980">
    <property type="entry name" value="EF-G C-terminal domain-like"/>
    <property type="match status" value="1"/>
</dbReference>
<comment type="caution">
    <text evidence="5">The sequence shown here is derived from an EMBL/GenBank/DDBJ whole genome shotgun (WGS) entry which is preliminary data.</text>
</comment>
<accession>A0A7C4D6H8</accession>
<evidence type="ECO:0000259" key="4">
    <source>
        <dbReference type="Pfam" id="PF20268"/>
    </source>
</evidence>
<dbReference type="InterPro" id="IPR002140">
    <property type="entry name" value="Sdo1/SBDS"/>
</dbReference>
<dbReference type="SUPFAM" id="SSF109728">
    <property type="entry name" value="Hypothetical protein AF0491, middle domain"/>
    <property type="match status" value="1"/>
</dbReference>
<feature type="domain" description="Ribosome maturation protein SDO1/SBDS central" evidence="3">
    <location>
        <begin position="99"/>
        <end position="160"/>
    </location>
</feature>
<dbReference type="SUPFAM" id="SSF89895">
    <property type="entry name" value="FYSH domain"/>
    <property type="match status" value="1"/>
</dbReference>
<dbReference type="PANTHER" id="PTHR10927">
    <property type="entry name" value="RIBOSOME MATURATION PROTEIN SBDS"/>
    <property type="match status" value="1"/>
</dbReference>
<dbReference type="InterPro" id="IPR018978">
    <property type="entry name" value="SDO1/SBDS_central"/>
</dbReference>
<evidence type="ECO:0000259" key="2">
    <source>
        <dbReference type="Pfam" id="PF01172"/>
    </source>
</evidence>
<dbReference type="InterPro" id="IPR036786">
    <property type="entry name" value="Ribosome_mat_SBDS_N_sf"/>
</dbReference>
<evidence type="ECO:0000313" key="5">
    <source>
        <dbReference type="EMBL" id="HGM58215.1"/>
    </source>
</evidence>
<dbReference type="InterPro" id="IPR037188">
    <property type="entry name" value="Sdo1/SBDS_central_sf"/>
</dbReference>
<reference evidence="5" key="1">
    <citation type="journal article" date="2020" name="mSystems">
        <title>Genome- and Community-Level Interaction Insights into Carbon Utilization and Element Cycling Functions of Hydrothermarchaeota in Hydrothermal Sediment.</title>
        <authorList>
            <person name="Zhou Z."/>
            <person name="Liu Y."/>
            <person name="Xu W."/>
            <person name="Pan J."/>
            <person name="Luo Z.H."/>
            <person name="Li M."/>
        </authorList>
    </citation>
    <scope>NUCLEOTIDE SEQUENCE [LARGE SCALE GENOMIC DNA]</scope>
    <source>
        <strain evidence="6">SpSt-622</strain>
        <strain evidence="5">SpSt-642</strain>
    </source>
</reference>
<dbReference type="PANTHER" id="PTHR10927:SF4">
    <property type="entry name" value="RIBOSOME MATURATION PROTEIN SDO1 HOMOLOG"/>
    <property type="match status" value="1"/>
</dbReference>
<dbReference type="InterPro" id="IPR019783">
    <property type="entry name" value="SDO1/SBDS_N"/>
</dbReference>
<dbReference type="Pfam" id="PF01172">
    <property type="entry name" value="SBDS_N"/>
    <property type="match status" value="1"/>
</dbReference>
<evidence type="ECO:0000313" key="6">
    <source>
        <dbReference type="EMBL" id="HGU64829.1"/>
    </source>
</evidence>
<dbReference type="NCBIfam" id="TIGR00291">
    <property type="entry name" value="RNA_SBDS"/>
    <property type="match status" value="1"/>
</dbReference>
<dbReference type="Pfam" id="PF09377">
    <property type="entry name" value="SBDS_domain_II"/>
    <property type="match status" value="1"/>
</dbReference>
<proteinExistence type="inferred from homology"/>
<dbReference type="AlphaFoldDB" id="A0A7C4D6H8"/>
<protein>
    <submittedName>
        <fullName evidence="5">Ribosome assembly factor SBDS</fullName>
    </submittedName>
</protein>
<name>A0A7C4D6H8_STAMA</name>
<gene>
    <name evidence="6" type="ORF">ENT92_01245</name>
    <name evidence="5" type="ORF">ENU14_01305</name>
</gene>
<dbReference type="InterPro" id="IPR039100">
    <property type="entry name" value="Sdo1/SBDS-like"/>
</dbReference>
<evidence type="ECO:0000256" key="1">
    <source>
        <dbReference type="ARBA" id="ARBA00007433"/>
    </source>
</evidence>